<dbReference type="EMBL" id="KN120832">
    <property type="protein sequence ID" value="KFO37446.1"/>
    <property type="molecule type" value="Genomic_DNA"/>
</dbReference>
<feature type="compositionally biased region" description="Basic residues" evidence="1">
    <location>
        <begin position="38"/>
        <end position="52"/>
    </location>
</feature>
<dbReference type="AlphaFoldDB" id="A0A091EP39"/>
<proteinExistence type="predicted"/>
<feature type="compositionally biased region" description="Basic and acidic residues" evidence="1">
    <location>
        <begin position="63"/>
        <end position="73"/>
    </location>
</feature>
<accession>A0A091EP39</accession>
<sequence>MTASSHQAPPPTSPRALSYAAITLQSPAYECMRQVKCKRRKRNARYPPHKKNKEGNLALQHISRKEQSAQGRRDVHRRRVVWVDDNADFDSGHVSPSSCDSEMEQEPTDTDAGNADLHDSDGEKRSNVST</sequence>
<evidence type="ECO:0000313" key="3">
    <source>
        <dbReference type="Proteomes" id="UP000028990"/>
    </source>
</evidence>
<evidence type="ECO:0000256" key="1">
    <source>
        <dbReference type="SAM" id="MobiDB-lite"/>
    </source>
</evidence>
<reference evidence="2 3" key="1">
    <citation type="submission" date="2013-11" db="EMBL/GenBank/DDBJ databases">
        <title>The Damaraland mole rat (Fukomys damarensis) genome and evolution of African mole rats.</title>
        <authorList>
            <person name="Gladyshev V.N."/>
            <person name="Fang X."/>
        </authorList>
    </citation>
    <scope>NUCLEOTIDE SEQUENCE [LARGE SCALE GENOMIC DNA]</scope>
    <source>
        <tissue evidence="2">Liver</tissue>
    </source>
</reference>
<feature type="compositionally biased region" description="Basic and acidic residues" evidence="1">
    <location>
        <begin position="116"/>
        <end position="130"/>
    </location>
</feature>
<feature type="region of interest" description="Disordered" evidence="1">
    <location>
        <begin position="38"/>
        <end position="130"/>
    </location>
</feature>
<gene>
    <name evidence="2" type="ORF">H920_01145</name>
</gene>
<dbReference type="Proteomes" id="UP000028990">
    <property type="component" value="Unassembled WGS sequence"/>
</dbReference>
<keyword evidence="3" id="KW-1185">Reference proteome</keyword>
<protein>
    <submittedName>
        <fullName evidence="2">Uncharacterized protein</fullName>
    </submittedName>
</protein>
<organism evidence="2 3">
    <name type="scientific">Fukomys damarensis</name>
    <name type="common">Damaraland mole rat</name>
    <name type="synonym">Cryptomys damarensis</name>
    <dbReference type="NCBI Taxonomy" id="885580"/>
    <lineage>
        <taxon>Eukaryota</taxon>
        <taxon>Metazoa</taxon>
        <taxon>Chordata</taxon>
        <taxon>Craniata</taxon>
        <taxon>Vertebrata</taxon>
        <taxon>Euteleostomi</taxon>
        <taxon>Mammalia</taxon>
        <taxon>Eutheria</taxon>
        <taxon>Euarchontoglires</taxon>
        <taxon>Glires</taxon>
        <taxon>Rodentia</taxon>
        <taxon>Hystricomorpha</taxon>
        <taxon>Bathyergidae</taxon>
        <taxon>Fukomys</taxon>
    </lineage>
</organism>
<name>A0A091EP39_FUKDA</name>
<evidence type="ECO:0000313" key="2">
    <source>
        <dbReference type="EMBL" id="KFO37446.1"/>
    </source>
</evidence>